<dbReference type="InterPro" id="IPR032675">
    <property type="entry name" value="LRR_dom_sf"/>
</dbReference>
<evidence type="ECO:0000256" key="16">
    <source>
        <dbReference type="ARBA" id="ARBA00023170"/>
    </source>
</evidence>
<dbReference type="InterPro" id="IPR055414">
    <property type="entry name" value="LRR_R13L4/SHOC2-like"/>
</dbReference>
<dbReference type="Proteomes" id="UP001457282">
    <property type="component" value="Unassembled WGS sequence"/>
</dbReference>
<evidence type="ECO:0000256" key="12">
    <source>
        <dbReference type="ARBA" id="ARBA00022777"/>
    </source>
</evidence>
<dbReference type="PROSITE" id="PS50011">
    <property type="entry name" value="PROTEIN_KINASE_DOM"/>
    <property type="match status" value="1"/>
</dbReference>
<keyword evidence="15 21" id="KW-0472">Membrane</keyword>
<feature type="binding site" evidence="20">
    <location>
        <position position="722"/>
    </location>
    <ligand>
        <name>ATP</name>
        <dbReference type="ChEBI" id="CHEBI:30616"/>
    </ligand>
</feature>
<dbReference type="FunFam" id="3.80.10.10:FF:000383">
    <property type="entry name" value="Leucine-rich repeat receptor protein kinase EMS1"/>
    <property type="match status" value="1"/>
</dbReference>
<dbReference type="SUPFAM" id="SSF56112">
    <property type="entry name" value="Protein kinase-like (PK-like)"/>
    <property type="match status" value="1"/>
</dbReference>
<comment type="caution">
    <text evidence="24">The sequence shown here is derived from an EMBL/GenBank/DDBJ whole genome shotgun (WGS) entry which is preliminary data.</text>
</comment>
<proteinExistence type="inferred from homology"/>
<name>A0AAW1YD07_RUBAR</name>
<comment type="subcellular location">
    <subcellularLocation>
        <location evidence="1">Cell membrane</location>
    </subcellularLocation>
    <subcellularLocation>
        <location evidence="2">Membrane</location>
        <topology evidence="2">Single-pass type I membrane protein</topology>
    </subcellularLocation>
</comment>
<organism evidence="24 25">
    <name type="scientific">Rubus argutus</name>
    <name type="common">Southern blackberry</name>
    <dbReference type="NCBI Taxonomy" id="59490"/>
    <lineage>
        <taxon>Eukaryota</taxon>
        <taxon>Viridiplantae</taxon>
        <taxon>Streptophyta</taxon>
        <taxon>Embryophyta</taxon>
        <taxon>Tracheophyta</taxon>
        <taxon>Spermatophyta</taxon>
        <taxon>Magnoliopsida</taxon>
        <taxon>eudicotyledons</taxon>
        <taxon>Gunneridae</taxon>
        <taxon>Pentapetalae</taxon>
        <taxon>rosids</taxon>
        <taxon>fabids</taxon>
        <taxon>Rosales</taxon>
        <taxon>Rosaceae</taxon>
        <taxon>Rosoideae</taxon>
        <taxon>Rosoideae incertae sedis</taxon>
        <taxon>Rubus</taxon>
    </lineage>
</organism>
<comment type="catalytic activity">
    <reaction evidence="18">
        <text>L-threonyl-[protein] + ATP = O-phospho-L-threonyl-[protein] + ADP + H(+)</text>
        <dbReference type="Rhea" id="RHEA:46608"/>
        <dbReference type="Rhea" id="RHEA-COMP:11060"/>
        <dbReference type="Rhea" id="RHEA-COMP:11605"/>
        <dbReference type="ChEBI" id="CHEBI:15378"/>
        <dbReference type="ChEBI" id="CHEBI:30013"/>
        <dbReference type="ChEBI" id="CHEBI:30616"/>
        <dbReference type="ChEBI" id="CHEBI:61977"/>
        <dbReference type="ChEBI" id="CHEBI:456216"/>
        <dbReference type="EC" id="2.7.11.1"/>
    </reaction>
</comment>
<dbReference type="Pfam" id="PF23598">
    <property type="entry name" value="LRR_14"/>
    <property type="match status" value="1"/>
</dbReference>
<dbReference type="InterPro" id="IPR017441">
    <property type="entry name" value="Protein_kinase_ATP_BS"/>
</dbReference>
<dbReference type="SUPFAM" id="SSF52047">
    <property type="entry name" value="RNI-like"/>
    <property type="match status" value="1"/>
</dbReference>
<dbReference type="GO" id="GO:0004674">
    <property type="term" value="F:protein serine/threonine kinase activity"/>
    <property type="evidence" value="ECO:0007669"/>
    <property type="project" value="UniProtKB-KW"/>
</dbReference>
<dbReference type="FunFam" id="1.10.510.10:FF:000714">
    <property type="entry name" value="Kinase family with leucine-rich repeat domain-containing protein"/>
    <property type="match status" value="1"/>
</dbReference>
<evidence type="ECO:0000256" key="3">
    <source>
        <dbReference type="ARBA" id="ARBA00008684"/>
    </source>
</evidence>
<keyword evidence="9 22" id="KW-0732">Signal</keyword>
<dbReference type="FunFam" id="3.80.10.10:FF:000221">
    <property type="entry name" value="Leucine-rich repeat receptor-like protein kinase PXL1"/>
    <property type="match status" value="1"/>
</dbReference>
<dbReference type="FunFam" id="3.30.200.20:FF:000512">
    <property type="entry name" value="Receptor-like protein kinase HSL1"/>
    <property type="match status" value="1"/>
</dbReference>
<evidence type="ECO:0000256" key="19">
    <source>
        <dbReference type="ARBA" id="ARBA00048679"/>
    </source>
</evidence>
<evidence type="ECO:0000256" key="6">
    <source>
        <dbReference type="ARBA" id="ARBA00022614"/>
    </source>
</evidence>
<evidence type="ECO:0000256" key="2">
    <source>
        <dbReference type="ARBA" id="ARBA00004479"/>
    </source>
</evidence>
<evidence type="ECO:0000256" key="13">
    <source>
        <dbReference type="ARBA" id="ARBA00022840"/>
    </source>
</evidence>
<keyword evidence="14 21" id="KW-1133">Transmembrane helix</keyword>
<dbReference type="Pfam" id="PF00069">
    <property type="entry name" value="Pkinase"/>
    <property type="match status" value="1"/>
</dbReference>
<dbReference type="AlphaFoldDB" id="A0AAW1YD07"/>
<evidence type="ECO:0000256" key="20">
    <source>
        <dbReference type="PROSITE-ProRule" id="PRU10141"/>
    </source>
</evidence>
<protein>
    <recommendedName>
        <fullName evidence="4">non-specific serine/threonine protein kinase</fullName>
        <ecNumber evidence="4">2.7.11.1</ecNumber>
    </recommendedName>
</protein>
<feature type="signal peptide" evidence="22">
    <location>
        <begin position="1"/>
        <end position="29"/>
    </location>
</feature>
<comment type="similarity">
    <text evidence="3">Belongs to the protein kinase superfamily. Ser/Thr protein kinase family.</text>
</comment>
<evidence type="ECO:0000256" key="1">
    <source>
        <dbReference type="ARBA" id="ARBA00004236"/>
    </source>
</evidence>
<dbReference type="PANTHER" id="PTHR48053">
    <property type="entry name" value="LEUCINE RICH REPEAT FAMILY PROTEIN, EXPRESSED"/>
    <property type="match status" value="1"/>
</dbReference>
<dbReference type="EC" id="2.7.11.1" evidence="4"/>
<feature type="chain" id="PRO_5043968480" description="non-specific serine/threonine protein kinase" evidence="22">
    <location>
        <begin position="30"/>
        <end position="1025"/>
    </location>
</feature>
<dbReference type="InterPro" id="IPR051716">
    <property type="entry name" value="Plant_RL_S/T_kinase"/>
</dbReference>
<evidence type="ECO:0000256" key="21">
    <source>
        <dbReference type="SAM" id="Phobius"/>
    </source>
</evidence>
<comment type="catalytic activity">
    <reaction evidence="19">
        <text>L-seryl-[protein] + ATP = O-phospho-L-seryl-[protein] + ADP + H(+)</text>
        <dbReference type="Rhea" id="RHEA:17989"/>
        <dbReference type="Rhea" id="RHEA-COMP:9863"/>
        <dbReference type="Rhea" id="RHEA-COMP:11604"/>
        <dbReference type="ChEBI" id="CHEBI:15378"/>
        <dbReference type="ChEBI" id="CHEBI:29999"/>
        <dbReference type="ChEBI" id="CHEBI:30616"/>
        <dbReference type="ChEBI" id="CHEBI:83421"/>
        <dbReference type="ChEBI" id="CHEBI:456216"/>
        <dbReference type="EC" id="2.7.11.1"/>
    </reaction>
</comment>
<keyword evidence="13 20" id="KW-0067">ATP-binding</keyword>
<dbReference type="PROSITE" id="PS00108">
    <property type="entry name" value="PROTEIN_KINASE_ST"/>
    <property type="match status" value="1"/>
</dbReference>
<keyword evidence="25" id="KW-1185">Reference proteome</keyword>
<feature type="transmembrane region" description="Helical" evidence="21">
    <location>
        <begin position="636"/>
        <end position="659"/>
    </location>
</feature>
<dbReference type="GO" id="GO:0005886">
    <property type="term" value="C:plasma membrane"/>
    <property type="evidence" value="ECO:0007669"/>
    <property type="project" value="UniProtKB-SubCell"/>
</dbReference>
<dbReference type="PANTHER" id="PTHR48053:SF109">
    <property type="entry name" value="PROTEIN KINASE DOMAIN-CONTAINING PROTEIN"/>
    <property type="match status" value="1"/>
</dbReference>
<accession>A0AAW1YD07</accession>
<evidence type="ECO:0000313" key="25">
    <source>
        <dbReference type="Proteomes" id="UP001457282"/>
    </source>
</evidence>
<keyword evidence="6" id="KW-0433">Leucine-rich repeat</keyword>
<keyword evidence="11 20" id="KW-0547">Nucleotide-binding</keyword>
<dbReference type="PROSITE" id="PS00107">
    <property type="entry name" value="PROTEIN_KINASE_ATP"/>
    <property type="match status" value="1"/>
</dbReference>
<dbReference type="SMART" id="SM00369">
    <property type="entry name" value="LRR_TYP"/>
    <property type="match status" value="6"/>
</dbReference>
<dbReference type="FunFam" id="3.80.10.10:FF:000824">
    <property type="entry name" value="Receptor-like protein kinase HSL1 isoform A"/>
    <property type="match status" value="1"/>
</dbReference>
<evidence type="ECO:0000256" key="18">
    <source>
        <dbReference type="ARBA" id="ARBA00047899"/>
    </source>
</evidence>
<evidence type="ECO:0000256" key="15">
    <source>
        <dbReference type="ARBA" id="ARBA00023136"/>
    </source>
</evidence>
<dbReference type="Gene3D" id="3.30.200.20">
    <property type="entry name" value="Phosphorylase Kinase, domain 1"/>
    <property type="match status" value="1"/>
</dbReference>
<dbReference type="InterPro" id="IPR011009">
    <property type="entry name" value="Kinase-like_dom_sf"/>
</dbReference>
<dbReference type="Pfam" id="PF00560">
    <property type="entry name" value="LRR_1"/>
    <property type="match status" value="5"/>
</dbReference>
<evidence type="ECO:0000256" key="9">
    <source>
        <dbReference type="ARBA" id="ARBA00022729"/>
    </source>
</evidence>
<evidence type="ECO:0000256" key="8">
    <source>
        <dbReference type="ARBA" id="ARBA00022692"/>
    </source>
</evidence>
<evidence type="ECO:0000256" key="22">
    <source>
        <dbReference type="SAM" id="SignalP"/>
    </source>
</evidence>
<sequence>MAKILVLLPSILFSLLFFILTSMPFKVISQSSDTEQSILLKLKEQWGNLPSVQSWNSSSSPCDWPEINCTSGTVTGLLLRNKNISEKIPAAICDLTNLTYLDLAWNYIPGEFPSVLYRCSKLQVLDLSQNYFVGSIPDDIDRISSLRYLDLGGNNLSGDIPAAIGNLTELQTLRLYQNLFNGTFPSEIGNLSNLEILDMSFNGYLLAAPIPQEFGKLKMLKEFQMRRSNLIGEIPESFSNFLSLQELDLAINNLEGKIPDGLLSLKDLSNLFLFHNRLTGEIPITVEALNLVQVDLAMNNLSGSIPQDFGKLNNLTVLNLYSNQLTGGIPASLGLIPTLKVFRLFKNKLNGTLPPELGLNSKLEAFEVSENQLSGSLPEHLCSKGLLQGAIAFSNHLSGELPKGLGSCDALRTVQVYDNNLSGELPEGLWTSLNLSTLMISNNSFSGQLPSTRLAWNLSRLEISNNNFSGEIPQQVSSWETLVVFKASGNLFSGKIPVELTSLSQLNTLSLDGNRFSGELPSQIISWRSLNTLDLSRNELSGYIPTAICSLPDLLYLDLSGNQFSGQIPSELGDLRLNSLNLSSNELSGTIPDVFDNLAYENSFLNNSNLCANSPILNLPSCYTTIHSSHKLSSKVLAMILVLSIVVFLVTVLLTFFVVRDYRRKKRGHDLATWKLTSFQRLDFTEFNVLANLTDTNLIGTGGSGKVYRVSTNCPREFVAVKRIWNSRELDQKLEKEFNAEVQILGSIRHSNIVKLLCCISCENSKLLVYEYMENHSLDKWLHAKKTRPMAGMSLAHHVILDWPKRLEIAIGAAQGLYYMHHECSPPIIHRDVKSSNILLDSQFKARIADFGLAKILAKHGEGEPHTMSVIAGSFGYIAPEYAYTTKINEKIDVFSFGVVLLELTTGRKPSSGGEHTNLAEWAWQLYGEGNNINDALDEDIKKTCYSEEMATVFKLGLICTSTLPTTRPSMKEVLHILRGYGPSEGYEVKKVGSEFDIAPLLNTATYLSSYRRSKKVDDSIVYSV</sequence>
<evidence type="ECO:0000313" key="24">
    <source>
        <dbReference type="EMBL" id="KAK9946611.1"/>
    </source>
</evidence>
<keyword evidence="17" id="KW-0325">Glycoprotein</keyword>
<evidence type="ECO:0000256" key="5">
    <source>
        <dbReference type="ARBA" id="ARBA00022527"/>
    </source>
</evidence>
<evidence type="ECO:0000256" key="11">
    <source>
        <dbReference type="ARBA" id="ARBA00022741"/>
    </source>
</evidence>
<feature type="domain" description="Protein kinase" evidence="23">
    <location>
        <begin position="693"/>
        <end position="979"/>
    </location>
</feature>
<dbReference type="InterPro" id="IPR001611">
    <property type="entry name" value="Leu-rich_rpt"/>
</dbReference>
<evidence type="ECO:0000259" key="23">
    <source>
        <dbReference type="PROSITE" id="PS50011"/>
    </source>
</evidence>
<evidence type="ECO:0000256" key="4">
    <source>
        <dbReference type="ARBA" id="ARBA00012513"/>
    </source>
</evidence>
<dbReference type="InterPro" id="IPR003591">
    <property type="entry name" value="Leu-rich_rpt_typical-subtyp"/>
</dbReference>
<dbReference type="Gene3D" id="3.80.10.10">
    <property type="entry name" value="Ribonuclease Inhibitor"/>
    <property type="match status" value="5"/>
</dbReference>
<dbReference type="FunFam" id="3.80.10.10:FF:000095">
    <property type="entry name" value="LRR receptor-like serine/threonine-protein kinase GSO1"/>
    <property type="match status" value="1"/>
</dbReference>
<keyword evidence="16" id="KW-0675">Receptor</keyword>
<dbReference type="InterPro" id="IPR008271">
    <property type="entry name" value="Ser/Thr_kinase_AS"/>
</dbReference>
<keyword evidence="7" id="KW-0808">Transferase</keyword>
<dbReference type="InterPro" id="IPR000719">
    <property type="entry name" value="Prot_kinase_dom"/>
</dbReference>
<dbReference type="Pfam" id="PF13855">
    <property type="entry name" value="LRR_8"/>
    <property type="match status" value="1"/>
</dbReference>
<dbReference type="SMART" id="SM00220">
    <property type="entry name" value="S_TKc"/>
    <property type="match status" value="1"/>
</dbReference>
<keyword evidence="12" id="KW-0418">Kinase</keyword>
<evidence type="ECO:0000256" key="10">
    <source>
        <dbReference type="ARBA" id="ARBA00022737"/>
    </source>
</evidence>
<keyword evidence="8 21" id="KW-0812">Transmembrane</keyword>
<evidence type="ECO:0000256" key="14">
    <source>
        <dbReference type="ARBA" id="ARBA00022989"/>
    </source>
</evidence>
<reference evidence="24 25" key="1">
    <citation type="journal article" date="2023" name="G3 (Bethesda)">
        <title>A chromosome-length genome assembly and annotation of blackberry (Rubus argutus, cv. 'Hillquist').</title>
        <authorList>
            <person name="Bruna T."/>
            <person name="Aryal R."/>
            <person name="Dudchenko O."/>
            <person name="Sargent D.J."/>
            <person name="Mead D."/>
            <person name="Buti M."/>
            <person name="Cavallini A."/>
            <person name="Hytonen T."/>
            <person name="Andres J."/>
            <person name="Pham M."/>
            <person name="Weisz D."/>
            <person name="Mascagni F."/>
            <person name="Usai G."/>
            <person name="Natali L."/>
            <person name="Bassil N."/>
            <person name="Fernandez G.E."/>
            <person name="Lomsadze A."/>
            <person name="Armour M."/>
            <person name="Olukolu B."/>
            <person name="Poorten T."/>
            <person name="Britton C."/>
            <person name="Davik J."/>
            <person name="Ashrafi H."/>
            <person name="Aiden E.L."/>
            <person name="Borodovsky M."/>
            <person name="Worthington M."/>
        </authorList>
    </citation>
    <scope>NUCLEOTIDE SEQUENCE [LARGE SCALE GENOMIC DNA]</scope>
    <source>
        <strain evidence="24">PI 553951</strain>
    </source>
</reference>
<keyword evidence="10" id="KW-0677">Repeat</keyword>
<evidence type="ECO:0000256" key="7">
    <source>
        <dbReference type="ARBA" id="ARBA00022679"/>
    </source>
</evidence>
<dbReference type="InterPro" id="IPR013210">
    <property type="entry name" value="LRR_N_plant-typ"/>
</dbReference>
<dbReference type="EMBL" id="JBEDUW010000002">
    <property type="protein sequence ID" value="KAK9946611.1"/>
    <property type="molecule type" value="Genomic_DNA"/>
</dbReference>
<keyword evidence="5" id="KW-0723">Serine/threonine-protein kinase</keyword>
<gene>
    <name evidence="24" type="ORF">M0R45_012067</name>
</gene>
<dbReference type="Pfam" id="PF08263">
    <property type="entry name" value="LRRNT_2"/>
    <property type="match status" value="1"/>
</dbReference>
<dbReference type="SUPFAM" id="SSF52058">
    <property type="entry name" value="L domain-like"/>
    <property type="match status" value="1"/>
</dbReference>
<dbReference type="GO" id="GO:0005524">
    <property type="term" value="F:ATP binding"/>
    <property type="evidence" value="ECO:0007669"/>
    <property type="project" value="UniProtKB-UniRule"/>
</dbReference>
<dbReference type="Gene3D" id="1.10.510.10">
    <property type="entry name" value="Transferase(Phosphotransferase) domain 1"/>
    <property type="match status" value="1"/>
</dbReference>
<evidence type="ECO:0000256" key="17">
    <source>
        <dbReference type="ARBA" id="ARBA00023180"/>
    </source>
</evidence>